<dbReference type="Proteomes" id="UP000289794">
    <property type="component" value="Chromosome"/>
</dbReference>
<dbReference type="KEGG" id="bpro:PMF13cell1_00408"/>
<dbReference type="AlphaFoldDB" id="A0A4P6LTA7"/>
<gene>
    <name evidence="1" type="ORF">PMF13cell1_00408</name>
</gene>
<dbReference type="EMBL" id="CP035945">
    <property type="protein sequence ID" value="QBE94915.1"/>
    <property type="molecule type" value="Genomic_DNA"/>
</dbReference>
<protein>
    <recommendedName>
        <fullName evidence="3">Transposase (putative) YhgA-like domain-containing protein</fullName>
    </recommendedName>
</protein>
<name>A0A4P6LTA7_9FIRM</name>
<evidence type="ECO:0000313" key="1">
    <source>
        <dbReference type="EMBL" id="QBE94915.1"/>
    </source>
</evidence>
<reference evidence="1 2" key="1">
    <citation type="submission" date="2019-01" db="EMBL/GenBank/DDBJ databases">
        <title>PMF-metabolizing Aryl O-demethylase.</title>
        <authorList>
            <person name="Kim M."/>
        </authorList>
    </citation>
    <scope>NUCLEOTIDE SEQUENCE [LARGE SCALE GENOMIC DNA]</scope>
    <source>
        <strain evidence="1 2">PMF1</strain>
    </source>
</reference>
<dbReference type="RefSeq" id="WP_130179637.1">
    <property type="nucleotide sequence ID" value="NZ_CP035945.1"/>
</dbReference>
<evidence type="ECO:0008006" key="3">
    <source>
        <dbReference type="Google" id="ProtNLM"/>
    </source>
</evidence>
<proteinExistence type="predicted"/>
<organism evidence="1 2">
    <name type="scientific">Blautia producta</name>
    <dbReference type="NCBI Taxonomy" id="33035"/>
    <lineage>
        <taxon>Bacteria</taxon>
        <taxon>Bacillati</taxon>
        <taxon>Bacillota</taxon>
        <taxon>Clostridia</taxon>
        <taxon>Lachnospirales</taxon>
        <taxon>Lachnospiraceae</taxon>
        <taxon>Blautia</taxon>
    </lineage>
</organism>
<accession>A0A4P6LTA7</accession>
<sequence length="328" mass="37841">MNRQNVSLGAKDHDIYQVLSDEEVFADLFNGALFGGSQLIRPEMLAQMNEKKYVNITGTVQGQKKVILKRLRDVQKSAELREGCLAVILAAEGQREIHFAMPVRSMLYDAVDYTGQVEQITKAHMKQKDLKKRPEYLSGLKKEDRLLPVITIVFYYGEDQEWDGPLSLHDMLEIPEELLPWKDYIQDYKVNLVYSGTVNSRNFRTGLRDVFELLPLMKDKEGMKAALAKNRGHYSCMDKKSGWILSKFLNIPELKKEVREGEVIDMCTAIEEMIQDGREEGIAYGVEQGEQKVNRLIRILLEESRQDEIAKAVYDKCYQKKLFEKYGI</sequence>
<evidence type="ECO:0000313" key="2">
    <source>
        <dbReference type="Proteomes" id="UP000289794"/>
    </source>
</evidence>